<dbReference type="GO" id="GO:0005509">
    <property type="term" value="F:calcium ion binding"/>
    <property type="evidence" value="ECO:0007669"/>
    <property type="project" value="InterPro"/>
</dbReference>
<reference evidence="19" key="2">
    <citation type="submission" date="2015-01" db="EMBL/GenBank/DDBJ databases">
        <title>Evolutionary Origins and Diversification of the Mycorrhizal Mutualists.</title>
        <authorList>
            <consortium name="DOE Joint Genome Institute"/>
            <consortium name="Mycorrhizal Genomics Consortium"/>
            <person name="Kohler A."/>
            <person name="Kuo A."/>
            <person name="Nagy L.G."/>
            <person name="Floudas D."/>
            <person name="Copeland A."/>
            <person name="Barry K.W."/>
            <person name="Cichocki N."/>
            <person name="Veneault-Fourrey C."/>
            <person name="LaButti K."/>
            <person name="Lindquist E.A."/>
            <person name="Lipzen A."/>
            <person name="Lundell T."/>
            <person name="Morin E."/>
            <person name="Murat C."/>
            <person name="Riley R."/>
            <person name="Ohm R."/>
            <person name="Sun H."/>
            <person name="Tunlid A."/>
            <person name="Henrissat B."/>
            <person name="Grigoriev I.V."/>
            <person name="Hibbett D.S."/>
            <person name="Martin F."/>
        </authorList>
    </citation>
    <scope>NUCLEOTIDE SEQUENCE [LARGE SCALE GENOMIC DNA]</scope>
    <source>
        <strain evidence="19">UH-Slu-Lm8-n1</strain>
    </source>
</reference>
<feature type="domain" description="Glycosyl hydrolase family 13 catalytic" evidence="17">
    <location>
        <begin position="11"/>
        <end position="382"/>
    </location>
</feature>
<feature type="disulfide bond" evidence="14">
    <location>
        <begin position="32"/>
        <end position="40"/>
    </location>
</feature>
<evidence type="ECO:0000256" key="8">
    <source>
        <dbReference type="ARBA" id="ARBA00022837"/>
    </source>
</evidence>
<feature type="transmembrane region" description="Helical" evidence="16">
    <location>
        <begin position="498"/>
        <end position="514"/>
    </location>
</feature>
<keyword evidence="9 14" id="KW-1015">Disulfide bond</keyword>
<dbReference type="SUPFAM" id="SSF51445">
    <property type="entry name" value="(Trans)glycosidases"/>
    <property type="match status" value="1"/>
</dbReference>
<evidence type="ECO:0000313" key="18">
    <source>
        <dbReference type="EMBL" id="KIK46120.1"/>
    </source>
</evidence>
<dbReference type="SMART" id="SM00642">
    <property type="entry name" value="Aamy"/>
    <property type="match status" value="1"/>
</dbReference>
<evidence type="ECO:0000256" key="16">
    <source>
        <dbReference type="SAM" id="Phobius"/>
    </source>
</evidence>
<evidence type="ECO:0000256" key="12">
    <source>
        <dbReference type="ARBA" id="ARBA00023295"/>
    </source>
</evidence>
<organism evidence="18 19">
    <name type="scientific">Suillus luteus UH-Slu-Lm8-n1</name>
    <dbReference type="NCBI Taxonomy" id="930992"/>
    <lineage>
        <taxon>Eukaryota</taxon>
        <taxon>Fungi</taxon>
        <taxon>Dikarya</taxon>
        <taxon>Basidiomycota</taxon>
        <taxon>Agaricomycotina</taxon>
        <taxon>Agaricomycetes</taxon>
        <taxon>Agaricomycetidae</taxon>
        <taxon>Boletales</taxon>
        <taxon>Suillineae</taxon>
        <taxon>Suillaceae</taxon>
        <taxon>Suillus</taxon>
    </lineage>
</organism>
<evidence type="ECO:0000256" key="3">
    <source>
        <dbReference type="ARBA" id="ARBA00008061"/>
    </source>
</evidence>
<dbReference type="EC" id="3.2.1.1" evidence="4"/>
<feature type="site" description="Transition state stabilizer" evidence="13">
    <location>
        <position position="310"/>
    </location>
</feature>
<dbReference type="InterPro" id="IPR015340">
    <property type="entry name" value="A_amylase_C_dom"/>
</dbReference>
<dbReference type="PANTHER" id="PTHR10357:SF215">
    <property type="entry name" value="ALPHA-AMYLASE 1"/>
    <property type="match status" value="1"/>
</dbReference>
<dbReference type="OrthoDB" id="204980at2759"/>
<keyword evidence="19" id="KW-1185">Reference proteome</keyword>
<comment type="catalytic activity">
    <reaction evidence="1">
        <text>Endohydrolysis of (1-&gt;4)-alpha-D-glucosidic linkages in polysaccharides containing three or more (1-&gt;4)-alpha-linked D-glucose units.</text>
        <dbReference type="EC" id="3.2.1.1"/>
    </reaction>
</comment>
<evidence type="ECO:0000256" key="14">
    <source>
        <dbReference type="PIRSR" id="PIRSR001024-4"/>
    </source>
</evidence>
<evidence type="ECO:0000256" key="6">
    <source>
        <dbReference type="ARBA" id="ARBA00022729"/>
    </source>
</evidence>
<evidence type="ECO:0000256" key="15">
    <source>
        <dbReference type="PIRSR" id="PIRSR001024-5"/>
    </source>
</evidence>
<dbReference type="InterPro" id="IPR013780">
    <property type="entry name" value="Glyco_hydro_b"/>
</dbReference>
<dbReference type="Gene3D" id="3.20.20.80">
    <property type="entry name" value="Glycosidases"/>
    <property type="match status" value="1"/>
</dbReference>
<keyword evidence="10" id="KW-0325">Glycoprotein</keyword>
<keyword evidence="5" id="KW-0479">Metal-binding</keyword>
<dbReference type="Gene3D" id="2.60.40.1180">
    <property type="entry name" value="Golgi alpha-mannosidase II"/>
    <property type="match status" value="1"/>
</dbReference>
<feature type="binding site" evidence="15">
    <location>
        <position position="124"/>
    </location>
    <ligand>
        <name>substrate</name>
    </ligand>
</feature>
<dbReference type="GO" id="GO:0016052">
    <property type="term" value="P:carbohydrate catabolic process"/>
    <property type="evidence" value="ECO:0007669"/>
    <property type="project" value="InterPro"/>
</dbReference>
<dbReference type="STRING" id="930992.A0A0D0A7Q1"/>
<dbReference type="InterPro" id="IPR006047">
    <property type="entry name" value="GH13_cat_dom"/>
</dbReference>
<evidence type="ECO:0000259" key="17">
    <source>
        <dbReference type="SMART" id="SM00642"/>
    </source>
</evidence>
<evidence type="ECO:0000256" key="4">
    <source>
        <dbReference type="ARBA" id="ARBA00012595"/>
    </source>
</evidence>
<keyword evidence="16" id="KW-1133">Transmembrane helix</keyword>
<dbReference type="Proteomes" id="UP000054485">
    <property type="component" value="Unassembled WGS sequence"/>
</dbReference>
<evidence type="ECO:0000313" key="19">
    <source>
        <dbReference type="Proteomes" id="UP000054485"/>
    </source>
</evidence>
<evidence type="ECO:0000256" key="5">
    <source>
        <dbReference type="ARBA" id="ARBA00022723"/>
    </source>
</evidence>
<keyword evidence="6" id="KW-0732">Signal</keyword>
<evidence type="ECO:0000256" key="11">
    <source>
        <dbReference type="ARBA" id="ARBA00023277"/>
    </source>
</evidence>
<dbReference type="SUPFAM" id="SSF51011">
    <property type="entry name" value="Glycosyl hydrolase domain"/>
    <property type="match status" value="1"/>
</dbReference>
<dbReference type="AlphaFoldDB" id="A0A0D0A7Q1"/>
<keyword evidence="16" id="KW-0812">Transmembrane</keyword>
<evidence type="ECO:0000256" key="10">
    <source>
        <dbReference type="ARBA" id="ARBA00023180"/>
    </source>
</evidence>
<feature type="binding site" evidence="15">
    <location>
        <position position="310"/>
    </location>
    <ligand>
        <name>substrate</name>
    </ligand>
</feature>
<dbReference type="PIRSF" id="PIRSF001024">
    <property type="entry name" value="Alph-amyl_fung"/>
    <property type="match status" value="1"/>
</dbReference>
<evidence type="ECO:0000256" key="7">
    <source>
        <dbReference type="ARBA" id="ARBA00022801"/>
    </source>
</evidence>
<dbReference type="CDD" id="cd11319">
    <property type="entry name" value="AmyAc_euk_AmyA"/>
    <property type="match status" value="1"/>
</dbReference>
<accession>A0A0D0A7Q1</accession>
<dbReference type="InterPro" id="IPR017853">
    <property type="entry name" value="GH"/>
</dbReference>
<feature type="binding site" evidence="15">
    <location>
        <position position="216"/>
    </location>
    <ligand>
        <name>substrate</name>
    </ligand>
</feature>
<gene>
    <name evidence="18" type="ORF">CY34DRAFT_9929</name>
</gene>
<keyword evidence="12" id="KW-0326">Glycosidase</keyword>
<dbReference type="InterPro" id="IPR013777">
    <property type="entry name" value="A-amylase-like"/>
</dbReference>
<proteinExistence type="inferred from homology"/>
<dbReference type="Pfam" id="PF09260">
    <property type="entry name" value="A_amylase_dom_C"/>
    <property type="match status" value="1"/>
</dbReference>
<protein>
    <recommendedName>
        <fullName evidence="4">alpha-amylase</fullName>
        <ecNumber evidence="4">3.2.1.1</ecNumber>
    </recommendedName>
</protein>
<dbReference type="InParanoid" id="A0A0D0A7Q1"/>
<feature type="disulfide bond" evidence="14">
    <location>
        <begin position="162"/>
        <end position="176"/>
    </location>
</feature>
<keyword evidence="11" id="KW-0119">Carbohydrate metabolism</keyword>
<keyword evidence="8" id="KW-0106">Calcium</keyword>
<dbReference type="HOGENOM" id="CLU_006462_7_2_1"/>
<evidence type="ECO:0000256" key="9">
    <source>
        <dbReference type="ARBA" id="ARBA00023157"/>
    </source>
</evidence>
<comment type="cofactor">
    <cofactor evidence="2">
        <name>Ca(2+)</name>
        <dbReference type="ChEBI" id="CHEBI:29108"/>
    </cofactor>
</comment>
<dbReference type="Pfam" id="PF00128">
    <property type="entry name" value="Alpha-amylase"/>
    <property type="match status" value="1"/>
</dbReference>
<name>A0A0D0A7Q1_9AGAM</name>
<feature type="binding site" evidence="15">
    <location>
        <position position="85"/>
    </location>
    <ligand>
        <name>substrate</name>
    </ligand>
</feature>
<sequence>MIGERVLFTRTIITDRFALADKDNGIAPTVPCDTAARDYCGGSWRGAIDHLDYIKQMGFDAVWISPVYSNIEGTTSYGSGYHGYWPQDIYSVNQHFGSVDDLKNLSSALHERDMFLMIDVVVNHVLTTLPLNVTASSFEAPHNSSATDITPFADMDDFHPLCFIVDYNNQTEVEQCWLGDATLPYADVDTEDPNVVGTLNRWIQDVVSNFSVDGLRLSTVKFVSPQFWQDFTREAGVFTIGEVMSNDTNYTSGYTQVMNAVLDYPTWYALVPAFQSPEGNLSALTTVVTQSQQLYASGAFMTGSFLDNHDQARFKHLVSDAALAANAAVWPFIHDGIPIIYNGQEQGLSGGYPPANHEAIWATRYNNESAEYLAFKNLNRARKISMAANTYFLTTPMQFLETNTNNTLAIWKPPMLTLLTNAGSTSARWNVSHKLFKPHQHIVDVLTCTVHVADERGGVTVESPAGLPKVFMPVKTLEDSPDLCPVSDLSGGLPTRSISWWVATCVVTCFLLWIA</sequence>
<comment type="similarity">
    <text evidence="3">Belongs to the glycosyl hydrolase 13 family.</text>
</comment>
<keyword evidence="16" id="KW-0472">Membrane</keyword>
<keyword evidence="7 18" id="KW-0378">Hydrolase</keyword>
<evidence type="ECO:0000256" key="1">
    <source>
        <dbReference type="ARBA" id="ARBA00000548"/>
    </source>
</evidence>
<dbReference type="EMBL" id="KN835163">
    <property type="protein sequence ID" value="KIK46120.1"/>
    <property type="molecule type" value="Genomic_DNA"/>
</dbReference>
<dbReference type="GO" id="GO:0004556">
    <property type="term" value="F:alpha-amylase activity"/>
    <property type="evidence" value="ECO:0007669"/>
    <property type="project" value="UniProtKB-EC"/>
</dbReference>
<dbReference type="PANTHER" id="PTHR10357">
    <property type="entry name" value="ALPHA-AMYLASE FAMILY MEMBER"/>
    <property type="match status" value="1"/>
</dbReference>
<evidence type="ECO:0000256" key="2">
    <source>
        <dbReference type="ARBA" id="ARBA00001913"/>
    </source>
</evidence>
<evidence type="ECO:0000256" key="13">
    <source>
        <dbReference type="PIRSR" id="PIRSR001024-2"/>
    </source>
</evidence>
<reference evidence="18 19" key="1">
    <citation type="submission" date="2014-04" db="EMBL/GenBank/DDBJ databases">
        <authorList>
            <consortium name="DOE Joint Genome Institute"/>
            <person name="Kuo A."/>
            <person name="Ruytinx J."/>
            <person name="Rineau F."/>
            <person name="Colpaert J."/>
            <person name="Kohler A."/>
            <person name="Nagy L.G."/>
            <person name="Floudas D."/>
            <person name="Copeland A."/>
            <person name="Barry K.W."/>
            <person name="Cichocki N."/>
            <person name="Veneault-Fourrey C."/>
            <person name="LaButti K."/>
            <person name="Lindquist E.A."/>
            <person name="Lipzen A."/>
            <person name="Lundell T."/>
            <person name="Morin E."/>
            <person name="Murat C."/>
            <person name="Sun H."/>
            <person name="Tunlid A."/>
            <person name="Henrissat B."/>
            <person name="Grigoriev I.V."/>
            <person name="Hibbett D.S."/>
            <person name="Martin F."/>
            <person name="Nordberg H.P."/>
            <person name="Cantor M.N."/>
            <person name="Hua S.X."/>
        </authorList>
    </citation>
    <scope>NUCLEOTIDE SEQUENCE [LARGE SCALE GENOMIC DNA]</scope>
    <source>
        <strain evidence="18 19">UH-Slu-Lm8-n1</strain>
    </source>
</reference>